<name>A0A975JDB6_9RHOB</name>
<protein>
    <submittedName>
        <fullName evidence="5">Nucleotidyltransferase family protein</fullName>
    </submittedName>
</protein>
<evidence type="ECO:0000256" key="1">
    <source>
        <dbReference type="ARBA" id="ARBA00022679"/>
    </source>
</evidence>
<dbReference type="Gene3D" id="3.90.550.10">
    <property type="entry name" value="Spore Coat Polysaccharide Biosynthesis Protein SpsA, Chain A"/>
    <property type="match status" value="1"/>
</dbReference>
<dbReference type="Pfam" id="PF12804">
    <property type="entry name" value="NTP_transf_3"/>
    <property type="match status" value="1"/>
</dbReference>
<reference evidence="5" key="1">
    <citation type="submission" date="2021-04" db="EMBL/GenBank/DDBJ databases">
        <title>Complete genome sequence for Sulfitobacter sp. strain JK7-1.</title>
        <authorList>
            <person name="Park S.-J."/>
        </authorList>
    </citation>
    <scope>NUCLEOTIDE SEQUENCE</scope>
    <source>
        <strain evidence="5">JK7-1</strain>
    </source>
</reference>
<dbReference type="AlphaFoldDB" id="A0A975JDB6"/>
<dbReference type="InterPro" id="IPR025877">
    <property type="entry name" value="MobA-like_NTP_Trfase"/>
</dbReference>
<dbReference type="KEGG" id="sual:KDD17_14820"/>
<dbReference type="CDD" id="cd06422">
    <property type="entry name" value="NTP_transferase_like_1"/>
    <property type="match status" value="1"/>
</dbReference>
<keyword evidence="2" id="KW-0548">Nucleotidyltransferase</keyword>
<evidence type="ECO:0000259" key="4">
    <source>
        <dbReference type="Pfam" id="PF12804"/>
    </source>
</evidence>
<dbReference type="GO" id="GO:0016779">
    <property type="term" value="F:nucleotidyltransferase activity"/>
    <property type="evidence" value="ECO:0007669"/>
    <property type="project" value="UniProtKB-KW"/>
</dbReference>
<proteinExistence type="predicted"/>
<evidence type="ECO:0000256" key="3">
    <source>
        <dbReference type="ARBA" id="ARBA00022842"/>
    </source>
</evidence>
<evidence type="ECO:0000313" key="5">
    <source>
        <dbReference type="EMBL" id="QUJ76165.1"/>
    </source>
</evidence>
<organism evidence="5 6">
    <name type="scientific">Sulfitobacter albidus</name>
    <dbReference type="NCBI Taxonomy" id="2829501"/>
    <lineage>
        <taxon>Bacteria</taxon>
        <taxon>Pseudomonadati</taxon>
        <taxon>Pseudomonadota</taxon>
        <taxon>Alphaproteobacteria</taxon>
        <taxon>Rhodobacterales</taxon>
        <taxon>Roseobacteraceae</taxon>
        <taxon>Sulfitobacter</taxon>
    </lineage>
</organism>
<sequence length="226" mass="24033">MSLPVLLFAAGFGTRMRPLTNDRPKPLIPVAGRPLIDHTLDLAHAVAPPRIAANLHYRAEMLQAHLEPLGVRCVIEAPAILETGGGLRNARDALGTGPVVTLNTDAIWKGPNPVAALLAAWDPEKMDALLMGVPPTRALEHAGAGDFTRAPDGRLTRGPGLVFGGAQIIKPEGLDAFAETSFSLNLLWDRMLAEDRLFGLQYEGHWCDVGHPGGIATAVGLINDTL</sequence>
<dbReference type="PANTHER" id="PTHR43584:SF8">
    <property type="entry name" value="N-ACETYLMURAMATE ALPHA-1-PHOSPHATE URIDYLYLTRANSFERASE"/>
    <property type="match status" value="1"/>
</dbReference>
<keyword evidence="1" id="KW-0808">Transferase</keyword>
<dbReference type="PANTHER" id="PTHR43584">
    <property type="entry name" value="NUCLEOTIDYL TRANSFERASE"/>
    <property type="match status" value="1"/>
</dbReference>
<keyword evidence="6" id="KW-1185">Reference proteome</keyword>
<dbReference type="RefSeq" id="WP_212704363.1">
    <property type="nucleotide sequence ID" value="NZ_CP073581.1"/>
</dbReference>
<dbReference type="SUPFAM" id="SSF53448">
    <property type="entry name" value="Nucleotide-diphospho-sugar transferases"/>
    <property type="match status" value="1"/>
</dbReference>
<feature type="domain" description="MobA-like NTP transferase" evidence="4">
    <location>
        <begin position="6"/>
        <end position="129"/>
    </location>
</feature>
<evidence type="ECO:0000313" key="6">
    <source>
        <dbReference type="Proteomes" id="UP000683291"/>
    </source>
</evidence>
<keyword evidence="3" id="KW-0460">Magnesium</keyword>
<dbReference type="InterPro" id="IPR029044">
    <property type="entry name" value="Nucleotide-diphossugar_trans"/>
</dbReference>
<evidence type="ECO:0000256" key="2">
    <source>
        <dbReference type="ARBA" id="ARBA00022695"/>
    </source>
</evidence>
<gene>
    <name evidence="5" type="ORF">KDD17_14820</name>
</gene>
<dbReference type="EMBL" id="CP073581">
    <property type="protein sequence ID" value="QUJ76165.1"/>
    <property type="molecule type" value="Genomic_DNA"/>
</dbReference>
<dbReference type="InterPro" id="IPR050065">
    <property type="entry name" value="GlmU-like"/>
</dbReference>
<dbReference type="Proteomes" id="UP000683291">
    <property type="component" value="Chromosome 1"/>
</dbReference>
<accession>A0A975JDB6</accession>